<evidence type="ECO:0000313" key="2">
    <source>
        <dbReference type="Proteomes" id="UP000050975"/>
    </source>
</evidence>
<dbReference type="AlphaFoldDB" id="A0A0S8K0B8"/>
<sequence length="79" mass="9134">MLTKPDHSTVQALASLKGNQQFETVCQWLRNTLEEIDRDSCVTKDEVQLRWNQGAAQIIRDFLNRSDEALATIRKFQGR</sequence>
<dbReference type="EMBL" id="LJVE01000014">
    <property type="protein sequence ID" value="KPL15463.1"/>
    <property type="molecule type" value="Genomic_DNA"/>
</dbReference>
<dbReference type="Proteomes" id="UP000050975">
    <property type="component" value="Unassembled WGS sequence"/>
</dbReference>
<accession>A0A0S8K0B8</accession>
<evidence type="ECO:0000313" key="1">
    <source>
        <dbReference type="EMBL" id="KPL15463.1"/>
    </source>
</evidence>
<organism evidence="1 2">
    <name type="scientific">candidate division WOR_3 bacterium SM1_77</name>
    <dbReference type="NCBI Taxonomy" id="1703778"/>
    <lineage>
        <taxon>Bacteria</taxon>
        <taxon>Bacteria division WOR-3</taxon>
    </lineage>
</organism>
<name>A0A0S8K0B8_UNCW3</name>
<protein>
    <submittedName>
        <fullName evidence="1">Uncharacterized protein</fullName>
    </submittedName>
</protein>
<gene>
    <name evidence="1" type="ORF">AMJ74_01510</name>
</gene>
<proteinExistence type="predicted"/>
<comment type="caution">
    <text evidence="1">The sequence shown here is derived from an EMBL/GenBank/DDBJ whole genome shotgun (WGS) entry which is preliminary data.</text>
</comment>
<reference evidence="1 2" key="1">
    <citation type="journal article" date="2015" name="Microbiome">
        <title>Genomic resolution of linkages in carbon, nitrogen, and sulfur cycling among widespread estuary sediment bacteria.</title>
        <authorList>
            <person name="Baker B.J."/>
            <person name="Lazar C.S."/>
            <person name="Teske A.P."/>
            <person name="Dick G.J."/>
        </authorList>
    </citation>
    <scope>NUCLEOTIDE SEQUENCE [LARGE SCALE GENOMIC DNA]</scope>
    <source>
        <strain evidence="1">SM1_77</strain>
    </source>
</reference>